<dbReference type="EMBL" id="AHBW01000026">
    <property type="protein sequence ID" value="EHK86393.1"/>
    <property type="molecule type" value="Genomic_DNA"/>
</dbReference>
<evidence type="ECO:0000313" key="1">
    <source>
        <dbReference type="EMBL" id="EHK86393.1"/>
    </source>
</evidence>
<accession>H0JL58</accession>
<sequence>MVRWKQLHVRPRVTVNLLSGTAVTGVVVDSSGPLLTLKSAVVHDEGGESAPADGEIVIDKANIDFIQALS</sequence>
<name>H0JL58_9NOCA</name>
<organism evidence="1 2">
    <name type="scientific">Rhodococcus pyridinivorans AK37</name>
    <dbReference type="NCBI Taxonomy" id="1114960"/>
    <lineage>
        <taxon>Bacteria</taxon>
        <taxon>Bacillati</taxon>
        <taxon>Actinomycetota</taxon>
        <taxon>Actinomycetes</taxon>
        <taxon>Mycobacteriales</taxon>
        <taxon>Nocardiaceae</taxon>
        <taxon>Rhodococcus</taxon>
    </lineage>
</organism>
<dbReference type="AlphaFoldDB" id="H0JL58"/>
<evidence type="ECO:0000313" key="2">
    <source>
        <dbReference type="Proteomes" id="UP000005064"/>
    </source>
</evidence>
<dbReference type="RefSeq" id="WP_006550311.1">
    <property type="nucleotide sequence ID" value="NZ_AHBW01000026.1"/>
</dbReference>
<reference evidence="1 2" key="1">
    <citation type="submission" date="2011-12" db="EMBL/GenBank/DDBJ databases">
        <authorList>
            <person name="Kriszt B."/>
            <person name="Tancsics A."/>
            <person name="Cserhati M."/>
            <person name="Toth A."/>
            <person name="Nagy I."/>
            <person name="Horvath B."/>
            <person name="Tamura T."/>
            <person name="Kukolya J."/>
            <person name="Szoboszlay S."/>
        </authorList>
    </citation>
    <scope>NUCLEOTIDE SEQUENCE [LARGE SCALE GENOMIC DNA]</scope>
    <source>
        <strain evidence="1 2">AK37</strain>
    </source>
</reference>
<dbReference type="Proteomes" id="UP000005064">
    <property type="component" value="Unassembled WGS sequence"/>
</dbReference>
<dbReference type="PATRIC" id="fig|1114960.4.peg.299"/>
<gene>
    <name evidence="1" type="ORF">AK37_01557</name>
</gene>
<proteinExistence type="predicted"/>
<protein>
    <submittedName>
        <fullName evidence="1">Uncharacterized protein</fullName>
    </submittedName>
</protein>
<comment type="caution">
    <text evidence="1">The sequence shown here is derived from an EMBL/GenBank/DDBJ whole genome shotgun (WGS) entry which is preliminary data.</text>
</comment>